<keyword evidence="2" id="KW-1185">Reference proteome</keyword>
<dbReference type="Pfam" id="PF10134">
    <property type="entry name" value="RPA"/>
    <property type="match status" value="1"/>
</dbReference>
<accession>A0A840SZE1</accession>
<proteinExistence type="predicted"/>
<reference evidence="1 2" key="1">
    <citation type="submission" date="2020-08" db="EMBL/GenBank/DDBJ databases">
        <title>Genomic Encyclopedia of Type Strains, Phase IV (KMG-IV): sequencing the most valuable type-strain genomes for metagenomic binning, comparative biology and taxonomic classification.</title>
        <authorList>
            <person name="Goeker M."/>
        </authorList>
    </citation>
    <scope>NUCLEOTIDE SEQUENCE [LARGE SCALE GENOMIC DNA]</scope>
    <source>
        <strain evidence="1 2">DSM 101730</strain>
    </source>
</reference>
<evidence type="ECO:0000313" key="2">
    <source>
        <dbReference type="Proteomes" id="UP000549457"/>
    </source>
</evidence>
<dbReference type="EMBL" id="JACHFM010000010">
    <property type="protein sequence ID" value="MBB5224563.1"/>
    <property type="molecule type" value="Genomic_DNA"/>
</dbReference>
<protein>
    <submittedName>
        <fullName evidence="1">Plasmid replication initiation protein</fullName>
    </submittedName>
</protein>
<evidence type="ECO:0000313" key="1">
    <source>
        <dbReference type="EMBL" id="MBB5224563.1"/>
    </source>
</evidence>
<sequence length="351" mass="40032">MGTLLPNRHPNRDFFILDVADAAPKDDLASMEHPVFSLSVKPDMRELEYEHNGRRLRVVPSGKGLATIMDKDILLYCISKMVHQKNSGEEITPWVEMSAHEVMVATNWRTNDASYQRFEEALIRLKGTVILTDIATDGHTQTRGFGLIDEFEINRKNAKGELSPFGRLTQIRVKVSDWTYRAVQGMEVLTISPLYFRLRRPLERRIYELARKHVGDQSHPFIINISVLQKKVGSNSPEKKFRFFLKQIASDGHIPDYDISIDGPKAIFTRKSTAPARRLRSVQEQGDLFDAEREVSPDAFDKARRLAPGYDVHALYHEWLAFAGKQDEKPRNATAAFLGFCKRRHSSAPLG</sequence>
<comment type="caution">
    <text evidence="1">The sequence shown here is derived from an EMBL/GenBank/DDBJ whole genome shotgun (WGS) entry which is preliminary data.</text>
</comment>
<gene>
    <name evidence="1" type="ORF">HNP73_004534</name>
</gene>
<dbReference type="RefSeq" id="WP_184155474.1">
    <property type="nucleotide sequence ID" value="NZ_JACHFM010000010.1"/>
</dbReference>
<name>A0A840SZE1_9RHOB</name>
<dbReference type="InterPro" id="IPR018777">
    <property type="entry name" value="Replication_initiator_prot_A"/>
</dbReference>
<organism evidence="1 2">
    <name type="scientific">Amaricoccus macauensis</name>
    <dbReference type="NCBI Taxonomy" id="57001"/>
    <lineage>
        <taxon>Bacteria</taxon>
        <taxon>Pseudomonadati</taxon>
        <taxon>Pseudomonadota</taxon>
        <taxon>Alphaproteobacteria</taxon>
        <taxon>Rhodobacterales</taxon>
        <taxon>Paracoccaceae</taxon>
        <taxon>Amaricoccus</taxon>
    </lineage>
</organism>
<dbReference type="AlphaFoldDB" id="A0A840SZE1"/>
<dbReference type="Proteomes" id="UP000549457">
    <property type="component" value="Unassembled WGS sequence"/>
</dbReference>